<feature type="compositionally biased region" description="Basic and acidic residues" evidence="7">
    <location>
        <begin position="1113"/>
        <end position="1128"/>
    </location>
</feature>
<evidence type="ECO:0000256" key="4">
    <source>
        <dbReference type="ARBA" id="ARBA00007153"/>
    </source>
</evidence>
<dbReference type="InterPro" id="IPR048413">
    <property type="entry name" value="Htt_C-HEAT_rpt"/>
</dbReference>
<dbReference type="InterPro" id="IPR024613">
    <property type="entry name" value="Huntingtin_N_HEAT_rpt-2"/>
</dbReference>
<feature type="region of interest" description="Disordered" evidence="7">
    <location>
        <begin position="1196"/>
        <end position="1224"/>
    </location>
</feature>
<dbReference type="PANTHER" id="PTHR10170:SF10">
    <property type="entry name" value="HUNTINGTIN"/>
    <property type="match status" value="1"/>
</dbReference>
<feature type="region of interest" description="Disordered" evidence="7">
    <location>
        <begin position="1359"/>
        <end position="1391"/>
    </location>
</feature>
<dbReference type="Pfam" id="PF12372">
    <property type="entry name" value="Htt_N-HEAT"/>
    <property type="match status" value="3"/>
</dbReference>
<dbReference type="InterPro" id="IPR048411">
    <property type="entry name" value="Htt_N_HEAT_rpt-1"/>
</dbReference>
<comment type="similarity">
    <text evidence="4">Belongs to the huntingtin family.</text>
</comment>
<accession>A0AB40A8E8</accession>
<evidence type="ECO:0000256" key="7">
    <source>
        <dbReference type="SAM" id="MobiDB-lite"/>
    </source>
</evidence>
<feature type="region of interest" description="Disordered" evidence="7">
    <location>
        <begin position="414"/>
        <end position="459"/>
    </location>
</feature>
<dbReference type="GeneID" id="108007611"/>
<organism evidence="8 9">
    <name type="scientific">Drosophila suzukii</name>
    <name type="common">Spotted-wing drosophila fruit fly</name>
    <dbReference type="NCBI Taxonomy" id="28584"/>
    <lineage>
        <taxon>Eukaryota</taxon>
        <taxon>Metazoa</taxon>
        <taxon>Ecdysozoa</taxon>
        <taxon>Arthropoda</taxon>
        <taxon>Hexapoda</taxon>
        <taxon>Insecta</taxon>
        <taxon>Pterygota</taxon>
        <taxon>Neoptera</taxon>
        <taxon>Endopterygota</taxon>
        <taxon>Diptera</taxon>
        <taxon>Brachycera</taxon>
        <taxon>Muscomorpha</taxon>
        <taxon>Ephydroidea</taxon>
        <taxon>Drosophilidae</taxon>
        <taxon>Drosophila</taxon>
        <taxon>Sophophora</taxon>
    </lineage>
</organism>
<feature type="compositionally biased region" description="Polar residues" evidence="7">
    <location>
        <begin position="859"/>
        <end position="874"/>
    </location>
</feature>
<feature type="region of interest" description="Disordered" evidence="7">
    <location>
        <begin position="1096"/>
        <end position="1176"/>
    </location>
</feature>
<feature type="compositionally biased region" description="Low complexity" evidence="7">
    <location>
        <begin position="414"/>
        <end position="423"/>
    </location>
</feature>
<feature type="compositionally biased region" description="Low complexity" evidence="7">
    <location>
        <begin position="1196"/>
        <end position="1211"/>
    </location>
</feature>
<feature type="compositionally biased region" description="Polar residues" evidence="7">
    <location>
        <begin position="1129"/>
        <end position="1161"/>
    </location>
</feature>
<evidence type="ECO:0000256" key="3">
    <source>
        <dbReference type="ARBA" id="ARBA00004496"/>
    </source>
</evidence>
<feature type="compositionally biased region" description="Gly residues" evidence="7">
    <location>
        <begin position="1369"/>
        <end position="1385"/>
    </location>
</feature>
<dbReference type="Proteomes" id="UP001652628">
    <property type="component" value="Chromosome 3"/>
</dbReference>
<feature type="region of interest" description="Disordered" evidence="7">
    <location>
        <begin position="660"/>
        <end position="680"/>
    </location>
</feature>
<dbReference type="InterPro" id="IPR016024">
    <property type="entry name" value="ARM-type_fold"/>
</dbReference>
<dbReference type="Gene3D" id="1.25.10.10">
    <property type="entry name" value="Leucine-rich Repeat Variant"/>
    <property type="match status" value="1"/>
</dbReference>
<keyword evidence="5" id="KW-0963">Cytoplasm</keyword>
<feature type="compositionally biased region" description="Polar residues" evidence="7">
    <location>
        <begin position="719"/>
        <end position="729"/>
    </location>
</feature>
<feature type="region of interest" description="Disordered" evidence="7">
    <location>
        <begin position="472"/>
        <end position="513"/>
    </location>
</feature>
<comment type="subcellular location">
    <subcellularLocation>
        <location evidence="3">Cytoplasm</location>
    </subcellularLocation>
    <subcellularLocation>
        <location evidence="2">Nucleus</location>
    </subcellularLocation>
</comment>
<dbReference type="InterPro" id="IPR011989">
    <property type="entry name" value="ARM-like"/>
</dbReference>
<evidence type="ECO:0000256" key="2">
    <source>
        <dbReference type="ARBA" id="ARBA00004123"/>
    </source>
</evidence>
<evidence type="ECO:0000313" key="8">
    <source>
        <dbReference type="Proteomes" id="UP001652628"/>
    </source>
</evidence>
<name>A0AB40A8E8_DROSZ</name>
<evidence type="ECO:0000256" key="1">
    <source>
        <dbReference type="ARBA" id="ARBA00002907"/>
    </source>
</evidence>
<feature type="compositionally biased region" description="Low complexity" evidence="7">
    <location>
        <begin position="1101"/>
        <end position="1112"/>
    </location>
</feature>
<proteinExistence type="inferred from homology"/>
<feature type="compositionally biased region" description="Acidic residues" evidence="7">
    <location>
        <begin position="503"/>
        <end position="513"/>
    </location>
</feature>
<dbReference type="SUPFAM" id="SSF48371">
    <property type="entry name" value="ARM repeat"/>
    <property type="match status" value="1"/>
</dbReference>
<feature type="region of interest" description="Disordered" evidence="7">
    <location>
        <begin position="693"/>
        <end position="759"/>
    </location>
</feature>
<feature type="region of interest" description="Disordered" evidence="7">
    <location>
        <begin position="612"/>
        <end position="633"/>
    </location>
</feature>
<evidence type="ECO:0000313" key="9">
    <source>
        <dbReference type="RefSeq" id="XP_036673480.3"/>
    </source>
</evidence>
<feature type="region of interest" description="Disordered" evidence="7">
    <location>
        <begin position="966"/>
        <end position="1001"/>
    </location>
</feature>
<evidence type="ECO:0000256" key="5">
    <source>
        <dbReference type="ARBA" id="ARBA00022490"/>
    </source>
</evidence>
<feature type="compositionally biased region" description="Basic and acidic residues" evidence="7">
    <location>
        <begin position="1359"/>
        <end position="1368"/>
    </location>
</feature>
<feature type="region of interest" description="Disordered" evidence="7">
    <location>
        <begin position="855"/>
        <end position="883"/>
    </location>
</feature>
<keyword evidence="6" id="KW-0539">Nucleus</keyword>
<dbReference type="GO" id="GO:0005634">
    <property type="term" value="C:nucleus"/>
    <property type="evidence" value="ECO:0007669"/>
    <property type="project" value="UniProtKB-SubCell"/>
</dbReference>
<dbReference type="InterPro" id="IPR028426">
    <property type="entry name" value="Huntingtin_fam"/>
</dbReference>
<feature type="compositionally biased region" description="Low complexity" evidence="7">
    <location>
        <begin position="1631"/>
        <end position="1643"/>
    </location>
</feature>
<dbReference type="Pfam" id="PF20926">
    <property type="entry name" value="Htt_N-HEAT_1"/>
    <property type="match status" value="1"/>
</dbReference>
<sequence length="3602" mass="397635">MDKSRSSAYDKFVGYVEQLRNTECSQKQKITCFQQIAECIMSPSLAGHINYAAHCGTAMNVLLLFCEDVDSVVRMSAEENLNKILRALEKTRVSRILMDLYGEIKRNGNQRSLRICLNLFSYYAPQIKEKHIKWYAVRLLQCMTTISQRRETLLQETLCDFIKHFGRYIQQGLSDSESCKLFETFLDNISSDCAVKRRCSAQNCISLIEHARNRSLMARHGVNKVMELLLTDQQTSSVLGALGLLRLLLPQLIRGHSADGHEDSESLAGKRQQHQQQTTTSDCRQIIEIYDYCLHLLSTQHTANHAIINATLEVINGILQSLDAPTNDGQCSQSLGQSLRQLLCNQQLQHNEYLRRRKSLKNQIFQLKNYEVATSQQQLEDEDEDEDVDVDGPAVGATAVQMKKNSNAKLQQAKCQQQRQQQRLEVDNSSLGINAGEDATTEAPSSVADEGGSMEAAKQRCHIRNAARSISECVASDEDKQGQGHRRRRDEDDDRRAVAAAGEEQDDDDDDDDDMELLSAECDDFTTLSQLNEQQQALSAALQLPATTATSQDDKLIDVDADVGGLPKPQHQSSLQNLLAGSDDKSQHLSDIDNESFNSIDFEAEITIAGSKEPHQQQQQQHPPADDSVESGDATAIGTFFNNLLSHSNAASESVSKLFRQSSGSKSTPSKSTPADKSDAISTASLTLSLTSLASSSNTEPPERQPSIAETPTPLEDSCSMTASHTASTALMMDPPGVDVAASKPETPQLRGTPNANPFLVENSPLRQTVVGRAQITVKIGSIMEQSLVYYTARLVAARFLLSGQAAGLQPDSISRVSIKSLSLAVIAQCVRLAPKVLQLSVEISDRELQLLEEDVSRDSTQVSSPQSSDNSQVGGEKASMDSSLIQTDLEDNLLLLDIKDDHFGPSTCPAYLQPAMPTLSRSADASVLLLSGSSSSHPAKKSAQEEKLSKSEIIGSSFKPTVAVEDVPPLSLPPRPPKRTKSTRSRSGVLAFTSTSGTPPTPQGCQALSDILLFHDHTDPILRGGVQQVVGYFLQSSGAGLFLELKRNLGLQHLLAILLKGFEDEIHTVVIQALNAFDKIFPHVVSKYLTEPPCHYHAHQQQQQEQQQQQKEQQEQEKDNQERDLQRHSSGQQKRPGQAQTFGQQTFAKDQDNALSSQRLQQRRPNDAGTCAKSSATDNDELLAVLLNDFQLQSTGVQQQQQQEQHTGQLGNEPDLDTKSKPKPNTELVEPFCVFAISPKLLLSKLRLCHHNKYWLVQNKYAEVISNLNYVLLRSYYANSRCTIIDNKNSGAKEQDSRRPSRDACDSGRDAEGEDIVCTYEAQFLAELLHLLGDDDARVREHAACCLCRFIMQTARQDPSKEARDEGTGGAGDGGGGEIEGNGNGNSNVNVETQQTNFNLLWDFFDYRIFGSMSVTLRNLFRASSTIVPPLAELDAMAFSSSASIYPETGSTSSSSASASASSGSIAAVSAASAYFEASYGIGIAEGHVFALASASQRQIAQEEKVLAKVLYRLTNKLMTLNDKNVQFGIIYALRLLLRHFNFVDYQQAWLEFNFVEICISYAYYNNATAADLGCQNDLIDVMGKLMAGAMLSSGEPSAPHLDFLLRHSVKMLNIYYHLVTNQRHPPPTSSHSGSSSGSSKPPKSELFAREQPAASLQALGYFAGDYVYMKLYNILRGANDSYKITINHEAGSLLICLLKTCLNALGLCLEGLVSASPPELKLIEEILHYLTKLINYAPAECVACLRQLLKYLFAQNYASQVRLQPSTIGGTGHHAAFIRPYFRAKGRGHGAGSTLLPTINSKPVEGPEHQRGAGAGQPIDTAPLQAMGLLFEQGLQPTTPPTGECGRLIKLFEPLVIYCLTLFMKSNALVQAPILRLLSQLLELNVTYSILDSKNVIFDQILSNMDLIENGIDRNAFIVVPPMLRFLVQLTHKSDRQLITIPKIISITNNLLANGSVREVALLALKTLSYELFFMHSQLEEALDTEGHNSGRAACQSPLSAAPTPETREALLAQRRELDTQREVVLGMLEKFIEARPSQQVLALLLLFERSVQQLDTPPYHRSAQDADAVYGTLCRGLCSRQWRLHSAGDLRLLESCFRNNGNHVLADSKGFLQLLQLFIEQGVGNFGDLALAMVMLANVILKTEEIYLVNHIKLYLKNNPTAERRLQAMMPSSSSAAPHWQDEAPSTSSAAAAARAAAAASSSKGSTISEINYFAKVLSEKLLACLDAILGLNTGSSCSSSMGHAYCQLAGRFVDALLNVCCRSRHKDALQSVFRLVLAESEFLCKYYSLLLMSAAGQGGSGSLDAVLLACLRLVLAMRLEEPVALMEQAAQLPLKRNLQRALLGEVCRANVGCDWSAQQVRRLFDGRYLNFLIADHLEFLCELCQERPECGSLLQVALFRNAHRLSRQSIRIVLRLLGRLCETAEREASGDAGSDADPTLQALQLLSRLHQLHEGERSLQLPMERLARRLSAQSSPAARNSIYERLVEGDLAGGEDQDALRTLLLKDLECRQDNETATPSRIIDESWLFAQLIKFATQHADAPQQQKQLMLLLLEIQSEPKLQRLLRSLGAEQEARLLRHAISGSLAAMMSAFRQKCIQHAPHINYIQPPPLARVSCSLLLAKVASIEATQHRAPPTGEQLDVARAVATLMACIRNVEQTALIYIDARLMEKFVVEHLLRPEHLPQLLAYLGWLAGTAKQILAKPTPQESEQDALGVLLATVDALLQQPRVWRELNSSPDPGLRCELLDLLDSVARCILQDTIFYRRHRTDRKKAKGPAPQAIFLAKLIETQIEIESLDSGRVFLAGAEDARLQFAGQDLARFQVALSLVASIGISLLRTHQFYAYAVTPHELIRQPEEQLQQQKQQADGKLPSIPVDSLSDVDILRQFVKRLSIFGFTTRQQFEEYFMTCLLLINKQYDEHMVDQQEQFQIKQVCLQAILELLMTYKTFPIVGQTNGQFHHTTRWQRITCDSISLKKLHKVQLLVDACNVFYQPNLERQLAAQDNVIGTRTFAANQYDLNFSWAQMEEQAGGGVAMGVGVGLPGGGEPTNTADIKQSGDADVPDMAMRNYRHFTQLSGIDFRSSTQLVFDVLQQMIELNHILVLPNLVKFCEICESRDHIKWIKERCLKLQEQVPMDDTISHQHIIYLLCRSQALLIPSLGELQVLCSLIGNVYLKSTHSFIRIATLQGLLCLLECCSKTNTTMGRLSEELALLRALIVGYINRHGIIDESPLPFSVEHTKLVWTLNYSLIEWTSKFVPQCHLLSNTIIAANNFLKTTGDEELYLCVLHGLERMVVNSGVPSPGGPQPIGKEKAAGELAAGTGGAAGGSEAAVGVVVTPQMRHKIEKLALELLKMENEKFSIPALKLLLSCMYVGSAVQLENTELSNGIVQDDPEIIAQQNDKVDILLHCIKSSTRDAAGIYGQVLCQIIRDLVPPNEILTKVIKEFLAINQPHGDVIAMIVYQVFRSAIDSSYLQMLQDWLICTLPTFLAQPEQQGVWGLSVIFLSASINLHLIKLFPLVLGIGASSSMAPAAATGTTGATAPAMARKLGQHEIALFVTAAQDFHAQLSGEQRQRFREAFSSFERNQVYGRMLQRL</sequence>
<dbReference type="RefSeq" id="XP_036673480.3">
    <property type="nucleotide sequence ID" value="XM_036817585.3"/>
</dbReference>
<comment type="function">
    <text evidence="1">May play a role in microtubule-mediated transport or vesicle function.</text>
</comment>
<feature type="region of interest" description="Disordered" evidence="7">
    <location>
        <begin position="1625"/>
        <end position="1646"/>
    </location>
</feature>
<dbReference type="GO" id="GO:0005737">
    <property type="term" value="C:cytoplasm"/>
    <property type="evidence" value="ECO:0007669"/>
    <property type="project" value="UniProtKB-SubCell"/>
</dbReference>
<dbReference type="PANTHER" id="PTHR10170">
    <property type="entry name" value="HUNTINGTON DISEASE PROTEIN"/>
    <property type="match status" value="1"/>
</dbReference>
<feature type="region of interest" description="Disordered" evidence="7">
    <location>
        <begin position="1987"/>
        <end position="2006"/>
    </location>
</feature>
<evidence type="ECO:0000256" key="6">
    <source>
        <dbReference type="ARBA" id="ARBA00023242"/>
    </source>
</evidence>
<reference evidence="9" key="1">
    <citation type="submission" date="2025-08" db="UniProtKB">
        <authorList>
            <consortium name="RefSeq"/>
        </authorList>
    </citation>
    <scope>IDENTIFICATION</scope>
</reference>
<dbReference type="Pfam" id="PF20927">
    <property type="entry name" value="Htt_C-HEAT"/>
    <property type="match status" value="2"/>
</dbReference>
<feature type="compositionally biased region" description="Low complexity" evidence="7">
    <location>
        <begin position="662"/>
        <end position="673"/>
    </location>
</feature>
<keyword evidence="8" id="KW-1185">Reference proteome</keyword>
<gene>
    <name evidence="9" type="primary">htt</name>
</gene>
<feature type="region of interest" description="Disordered" evidence="7">
    <location>
        <begin position="1290"/>
        <end position="1310"/>
    </location>
</feature>
<feature type="compositionally biased region" description="Basic and acidic residues" evidence="7">
    <location>
        <begin position="1292"/>
        <end position="1310"/>
    </location>
</feature>
<protein>
    <submittedName>
        <fullName evidence="9">Huntingtin</fullName>
    </submittedName>
</protein>